<dbReference type="PROSITE" id="PS50928">
    <property type="entry name" value="ABC_TM1"/>
    <property type="match status" value="1"/>
</dbReference>
<evidence type="ECO:0000256" key="1">
    <source>
        <dbReference type="ARBA" id="ARBA00004651"/>
    </source>
</evidence>
<organism evidence="9 10">
    <name type="scientific">candidate division KSB3 bacterium</name>
    <dbReference type="NCBI Taxonomy" id="2044937"/>
    <lineage>
        <taxon>Bacteria</taxon>
        <taxon>candidate division KSB3</taxon>
    </lineage>
</organism>
<comment type="caution">
    <text evidence="9">The sequence shown here is derived from an EMBL/GenBank/DDBJ whole genome shotgun (WGS) entry which is preliminary data.</text>
</comment>
<proteinExistence type="inferred from homology"/>
<gene>
    <name evidence="9" type="ORF">GF339_01835</name>
</gene>
<dbReference type="PANTHER" id="PTHR32243:SF18">
    <property type="entry name" value="INNER MEMBRANE ABC TRANSPORTER PERMEASE PROTEIN YCJP"/>
    <property type="match status" value="1"/>
</dbReference>
<feature type="transmembrane region" description="Helical" evidence="7">
    <location>
        <begin position="111"/>
        <end position="133"/>
    </location>
</feature>
<dbReference type="Pfam" id="PF00528">
    <property type="entry name" value="BPD_transp_1"/>
    <property type="match status" value="1"/>
</dbReference>
<evidence type="ECO:0000256" key="6">
    <source>
        <dbReference type="ARBA" id="ARBA00023136"/>
    </source>
</evidence>
<keyword evidence="3" id="KW-1003">Cell membrane</keyword>
<protein>
    <submittedName>
        <fullName evidence="9">ABC transporter permease subunit</fullName>
    </submittedName>
</protein>
<dbReference type="AlphaFoldDB" id="A0A9D5Q4K6"/>
<sequence length="280" mass="31610">MRRTPLTQRIGQILFYLGIAFFVLFALFPYIWTALTSFKPESELFTKGVHYLPKDVVVQNYINLFKRLHFQRYLSNSLIVAVSTTALALVISSLAGYAFSRFRFNLRAALMVIFVLTNMFPKILLIIPLFMIFRHVSLLNTYHGLVLAHCTFTIPFATWMLTGFFDSIPRELEEAAMVDGASRIRAFLKVTLPLAAPSLAATAVYIFIHSWNDYLYAVMFTSSESVRTLPIALKMFIGKYEVDWGALTAGGIVTSVPLVVFFMLVQRYLIAGLTAGAVKQ</sequence>
<evidence type="ECO:0000313" key="10">
    <source>
        <dbReference type="Proteomes" id="UP000649604"/>
    </source>
</evidence>
<dbReference type="EMBL" id="WJJP01000051">
    <property type="protein sequence ID" value="MBD3323292.1"/>
    <property type="molecule type" value="Genomic_DNA"/>
</dbReference>
<feature type="transmembrane region" description="Helical" evidence="7">
    <location>
        <begin position="245"/>
        <end position="265"/>
    </location>
</feature>
<evidence type="ECO:0000313" key="9">
    <source>
        <dbReference type="EMBL" id="MBD3323292.1"/>
    </source>
</evidence>
<dbReference type="Proteomes" id="UP000649604">
    <property type="component" value="Unassembled WGS sequence"/>
</dbReference>
<comment type="similarity">
    <text evidence="7">Belongs to the binding-protein-dependent transport system permease family.</text>
</comment>
<dbReference type="InterPro" id="IPR000515">
    <property type="entry name" value="MetI-like"/>
</dbReference>
<evidence type="ECO:0000256" key="4">
    <source>
        <dbReference type="ARBA" id="ARBA00022692"/>
    </source>
</evidence>
<name>A0A9D5Q4K6_9BACT</name>
<evidence type="ECO:0000256" key="2">
    <source>
        <dbReference type="ARBA" id="ARBA00022448"/>
    </source>
</evidence>
<feature type="domain" description="ABC transmembrane type-1" evidence="8">
    <location>
        <begin position="74"/>
        <end position="265"/>
    </location>
</feature>
<dbReference type="GO" id="GO:0005886">
    <property type="term" value="C:plasma membrane"/>
    <property type="evidence" value="ECO:0007669"/>
    <property type="project" value="UniProtKB-SubCell"/>
</dbReference>
<keyword evidence="2 7" id="KW-0813">Transport</keyword>
<dbReference type="InterPro" id="IPR050901">
    <property type="entry name" value="BP-dep_ABC_trans_perm"/>
</dbReference>
<feature type="transmembrane region" description="Helical" evidence="7">
    <location>
        <begin position="186"/>
        <end position="208"/>
    </location>
</feature>
<feature type="transmembrane region" description="Helical" evidence="7">
    <location>
        <begin position="12"/>
        <end position="32"/>
    </location>
</feature>
<comment type="subcellular location">
    <subcellularLocation>
        <location evidence="1 7">Cell membrane</location>
        <topology evidence="1 7">Multi-pass membrane protein</topology>
    </subcellularLocation>
</comment>
<dbReference type="GO" id="GO:0055085">
    <property type="term" value="P:transmembrane transport"/>
    <property type="evidence" value="ECO:0007669"/>
    <property type="project" value="InterPro"/>
</dbReference>
<keyword evidence="5 7" id="KW-1133">Transmembrane helix</keyword>
<dbReference type="Gene3D" id="1.10.3720.10">
    <property type="entry name" value="MetI-like"/>
    <property type="match status" value="1"/>
</dbReference>
<evidence type="ECO:0000256" key="7">
    <source>
        <dbReference type="RuleBase" id="RU363032"/>
    </source>
</evidence>
<dbReference type="InterPro" id="IPR035906">
    <property type="entry name" value="MetI-like_sf"/>
</dbReference>
<feature type="transmembrane region" description="Helical" evidence="7">
    <location>
        <begin position="145"/>
        <end position="165"/>
    </location>
</feature>
<feature type="transmembrane region" description="Helical" evidence="7">
    <location>
        <begin position="78"/>
        <end position="99"/>
    </location>
</feature>
<evidence type="ECO:0000259" key="8">
    <source>
        <dbReference type="PROSITE" id="PS50928"/>
    </source>
</evidence>
<evidence type="ECO:0000256" key="5">
    <source>
        <dbReference type="ARBA" id="ARBA00022989"/>
    </source>
</evidence>
<dbReference type="SUPFAM" id="SSF161098">
    <property type="entry name" value="MetI-like"/>
    <property type="match status" value="1"/>
</dbReference>
<reference evidence="9" key="1">
    <citation type="submission" date="2019-11" db="EMBL/GenBank/DDBJ databases">
        <title>Microbial mats filling the niche in hypersaline microbial mats.</title>
        <authorList>
            <person name="Wong H.L."/>
            <person name="Macleod F.I."/>
            <person name="White R.A. III"/>
            <person name="Burns B.P."/>
        </authorList>
    </citation>
    <scope>NUCLEOTIDE SEQUENCE</scope>
    <source>
        <strain evidence="9">Rbin_158</strain>
    </source>
</reference>
<accession>A0A9D5Q4K6</accession>
<dbReference type="CDD" id="cd06261">
    <property type="entry name" value="TM_PBP2"/>
    <property type="match status" value="1"/>
</dbReference>
<dbReference type="PANTHER" id="PTHR32243">
    <property type="entry name" value="MALTOSE TRANSPORT SYSTEM PERMEASE-RELATED"/>
    <property type="match status" value="1"/>
</dbReference>
<keyword evidence="4 7" id="KW-0812">Transmembrane</keyword>
<keyword evidence="6 7" id="KW-0472">Membrane</keyword>
<evidence type="ECO:0000256" key="3">
    <source>
        <dbReference type="ARBA" id="ARBA00022475"/>
    </source>
</evidence>